<reference evidence="1 2" key="1">
    <citation type="submission" date="2020-07" db="EMBL/GenBank/DDBJ databases">
        <title>Taxonomic proposal: Crassvirales, a new order of highly abundant and diverse bacterial viruses.</title>
        <authorList>
            <person name="Shkoporov A.N."/>
            <person name="Stockdale S.R."/>
            <person name="Guerin E."/>
            <person name="Ross R.P."/>
            <person name="Hill C."/>
        </authorList>
    </citation>
    <scope>NUCLEOTIDE SEQUENCE [LARGE SCALE GENOMIC DNA]</scope>
</reference>
<evidence type="ECO:0000313" key="2">
    <source>
        <dbReference type="Proteomes" id="UP000594004"/>
    </source>
</evidence>
<dbReference type="GO" id="GO:0004519">
    <property type="term" value="F:endonuclease activity"/>
    <property type="evidence" value="ECO:0007669"/>
    <property type="project" value="InterPro"/>
</dbReference>
<evidence type="ECO:0008006" key="3">
    <source>
        <dbReference type="Google" id="ProtNLM"/>
    </source>
</evidence>
<protein>
    <recommendedName>
        <fullName evidence="3">DOD-type homing endonuclease domain-containing protein</fullName>
    </recommendedName>
</protein>
<dbReference type="Gene3D" id="3.10.28.10">
    <property type="entry name" value="Homing endonucleases"/>
    <property type="match status" value="1"/>
</dbReference>
<dbReference type="GeneID" id="65131675"/>
<organism evidence="1 2">
    <name type="scientific">uncultured phage cr125_1</name>
    <dbReference type="NCBI Taxonomy" id="2772091"/>
    <lineage>
        <taxon>Viruses</taxon>
        <taxon>Duplodnaviria</taxon>
        <taxon>Heunggongvirae</taxon>
        <taxon>Uroviricota</taxon>
        <taxon>Caudoviricetes</taxon>
        <taxon>Crassvirales</taxon>
        <taxon>Suoliviridae</taxon>
        <taxon>Uncouvirinae</taxon>
        <taxon>Aurodevirus</taxon>
        <taxon>Aurodevirus hominis</taxon>
    </lineage>
</organism>
<dbReference type="KEGG" id="vg:65131675"/>
<sequence length="258" mass="30088">MKLDYSLNEHYFDNIDCDEKAYWLGFLFADGAISNNTIHFGQSKDRVNSVISFKKAIKLTKDIQITQPKVGNTFYSCQFVSKHMANKLKEYGCVPKKSLLISFNPNIVPSIYMNSFIRGYFDGDGCIWEGKRKIMLITDKECKSGKRERIIHNVKFTITGNYEFINALQDYICKQLDFRKTKLNFSKAKTEKHICTMEYSGRQQIKSFYNYIYNNARVYEESKRKKFENIICAFTEKSVIETTLIEEKPEMVIVSQAA</sequence>
<name>A0A7M1RSX6_9CAUD</name>
<dbReference type="EMBL" id="MT774407">
    <property type="protein sequence ID" value="QOR57527.1"/>
    <property type="molecule type" value="Genomic_DNA"/>
</dbReference>
<dbReference type="InterPro" id="IPR027434">
    <property type="entry name" value="Homing_endonucl"/>
</dbReference>
<proteinExistence type="predicted"/>
<keyword evidence="2" id="KW-1185">Reference proteome</keyword>
<dbReference type="SUPFAM" id="SSF55608">
    <property type="entry name" value="Homing endonucleases"/>
    <property type="match status" value="1"/>
</dbReference>
<dbReference type="RefSeq" id="YP_010113167.1">
    <property type="nucleotide sequence ID" value="NC_055900.1"/>
</dbReference>
<dbReference type="Proteomes" id="UP000594004">
    <property type="component" value="Segment"/>
</dbReference>
<evidence type="ECO:0000313" key="1">
    <source>
        <dbReference type="EMBL" id="QOR57527.1"/>
    </source>
</evidence>
<accession>A0A7M1RSX6</accession>